<feature type="compositionally biased region" description="Polar residues" evidence="1">
    <location>
        <begin position="98"/>
        <end position="108"/>
    </location>
</feature>
<reference evidence="2 3" key="1">
    <citation type="journal article" date="2021" name="BMC Biol.">
        <title>Horizontally acquired antibacterial genes associated with adaptive radiation of ladybird beetles.</title>
        <authorList>
            <person name="Li H.S."/>
            <person name="Tang X.F."/>
            <person name="Huang Y.H."/>
            <person name="Xu Z.Y."/>
            <person name="Chen M.L."/>
            <person name="Du X.Y."/>
            <person name="Qiu B.Y."/>
            <person name="Chen P.T."/>
            <person name="Zhang W."/>
            <person name="Slipinski A."/>
            <person name="Escalona H.E."/>
            <person name="Waterhouse R.M."/>
            <person name="Zwick A."/>
            <person name="Pang H."/>
        </authorList>
    </citation>
    <scope>NUCLEOTIDE SEQUENCE [LARGE SCALE GENOMIC DNA]</scope>
    <source>
        <strain evidence="2">SYSU2018</strain>
    </source>
</reference>
<keyword evidence="3" id="KW-1185">Reference proteome</keyword>
<dbReference type="AlphaFoldDB" id="A0ABD2MQF8"/>
<evidence type="ECO:0000313" key="3">
    <source>
        <dbReference type="Proteomes" id="UP001516400"/>
    </source>
</evidence>
<comment type="caution">
    <text evidence="2">The sequence shown here is derived from an EMBL/GenBank/DDBJ whole genome shotgun (WGS) entry which is preliminary data.</text>
</comment>
<gene>
    <name evidence="2" type="ORF">HHI36_007600</name>
</gene>
<evidence type="ECO:0000256" key="1">
    <source>
        <dbReference type="SAM" id="MobiDB-lite"/>
    </source>
</evidence>
<dbReference type="Proteomes" id="UP001516400">
    <property type="component" value="Unassembled WGS sequence"/>
</dbReference>
<accession>A0ABD2MQF8</accession>
<feature type="region of interest" description="Disordered" evidence="1">
    <location>
        <begin position="61"/>
        <end position="108"/>
    </location>
</feature>
<feature type="compositionally biased region" description="Basic and acidic residues" evidence="1">
    <location>
        <begin position="61"/>
        <end position="70"/>
    </location>
</feature>
<evidence type="ECO:0000313" key="2">
    <source>
        <dbReference type="EMBL" id="KAL3268489.1"/>
    </source>
</evidence>
<dbReference type="EMBL" id="JABFTP020000021">
    <property type="protein sequence ID" value="KAL3268489.1"/>
    <property type="molecule type" value="Genomic_DNA"/>
</dbReference>
<proteinExistence type="predicted"/>
<protein>
    <submittedName>
        <fullName evidence="2">Uncharacterized protein</fullName>
    </submittedName>
</protein>
<feature type="compositionally biased region" description="Polar residues" evidence="1">
    <location>
        <begin position="76"/>
        <end position="87"/>
    </location>
</feature>
<sequence>MIIETKPLHKKKKRLAKQRSIREIQNPMNMELDTESPMDSPCLVIPDFKIYNRYQELERREREKKEKAWEQELESAMSSSDPLSNLGNIDIKKHTSGSKEMNISKYSQQSKKPVNIEYICDNSQLSKISESEVVEVVQNKLQNLDFIDRTPSPIERTSKE</sequence>
<name>A0ABD2MQF8_9CUCU</name>
<organism evidence="2 3">
    <name type="scientific">Cryptolaemus montrouzieri</name>
    <dbReference type="NCBI Taxonomy" id="559131"/>
    <lineage>
        <taxon>Eukaryota</taxon>
        <taxon>Metazoa</taxon>
        <taxon>Ecdysozoa</taxon>
        <taxon>Arthropoda</taxon>
        <taxon>Hexapoda</taxon>
        <taxon>Insecta</taxon>
        <taxon>Pterygota</taxon>
        <taxon>Neoptera</taxon>
        <taxon>Endopterygota</taxon>
        <taxon>Coleoptera</taxon>
        <taxon>Polyphaga</taxon>
        <taxon>Cucujiformia</taxon>
        <taxon>Coccinelloidea</taxon>
        <taxon>Coccinellidae</taxon>
        <taxon>Scymninae</taxon>
        <taxon>Scymnini</taxon>
        <taxon>Cryptolaemus</taxon>
    </lineage>
</organism>